<dbReference type="HOGENOM" id="CLU_3032665_0_0_1"/>
<name>A0A067P5R7_9AGAM</name>
<dbReference type="AlphaFoldDB" id="A0A067P5R7"/>
<dbReference type="EMBL" id="KL197763">
    <property type="protein sequence ID" value="KDQ50253.1"/>
    <property type="molecule type" value="Genomic_DNA"/>
</dbReference>
<dbReference type="EMBL" id="KL197711">
    <property type="protein sequence ID" value="KDQ62301.1"/>
    <property type="molecule type" value="Genomic_DNA"/>
</dbReference>
<feature type="region of interest" description="Disordered" evidence="1">
    <location>
        <begin position="36"/>
        <end position="55"/>
    </location>
</feature>
<protein>
    <submittedName>
        <fullName evidence="2">Uncharacterized protein</fullName>
    </submittedName>
</protein>
<evidence type="ECO:0000313" key="4">
    <source>
        <dbReference type="Proteomes" id="UP000027265"/>
    </source>
</evidence>
<proteinExistence type="predicted"/>
<evidence type="ECO:0000256" key="1">
    <source>
        <dbReference type="SAM" id="MobiDB-lite"/>
    </source>
</evidence>
<organism evidence="2 4">
    <name type="scientific">Jaapia argillacea MUCL 33604</name>
    <dbReference type="NCBI Taxonomy" id="933084"/>
    <lineage>
        <taxon>Eukaryota</taxon>
        <taxon>Fungi</taxon>
        <taxon>Dikarya</taxon>
        <taxon>Basidiomycota</taxon>
        <taxon>Agaricomycotina</taxon>
        <taxon>Agaricomycetes</taxon>
        <taxon>Agaricomycetidae</taxon>
        <taxon>Jaapiales</taxon>
        <taxon>Jaapiaceae</taxon>
        <taxon>Jaapia</taxon>
    </lineage>
</organism>
<evidence type="ECO:0000313" key="3">
    <source>
        <dbReference type="EMBL" id="KDQ62301.1"/>
    </source>
</evidence>
<sequence length="55" mass="6030">MALPGAESDSRCRFRSSFSHLRSSRFLDMTAFSCDDPPPSPIAPSVPTCEKKRGV</sequence>
<accession>A0A067P5R7</accession>
<reference evidence="4" key="1">
    <citation type="journal article" date="2014" name="Proc. Natl. Acad. Sci. U.S.A.">
        <title>Extensive sampling of basidiomycete genomes demonstrates inadequacy of the white-rot/brown-rot paradigm for wood decay fungi.</title>
        <authorList>
            <person name="Riley R."/>
            <person name="Salamov A.A."/>
            <person name="Brown D.W."/>
            <person name="Nagy L.G."/>
            <person name="Floudas D."/>
            <person name="Held B.W."/>
            <person name="Levasseur A."/>
            <person name="Lombard V."/>
            <person name="Morin E."/>
            <person name="Otillar R."/>
            <person name="Lindquist E.A."/>
            <person name="Sun H."/>
            <person name="LaButti K.M."/>
            <person name="Schmutz J."/>
            <person name="Jabbour D."/>
            <person name="Luo H."/>
            <person name="Baker S.E."/>
            <person name="Pisabarro A.G."/>
            <person name="Walton J.D."/>
            <person name="Blanchette R.A."/>
            <person name="Henrissat B."/>
            <person name="Martin F."/>
            <person name="Cullen D."/>
            <person name="Hibbett D.S."/>
            <person name="Grigoriev I.V."/>
        </authorList>
    </citation>
    <scope>NUCLEOTIDE SEQUENCE [LARGE SCALE GENOMIC DNA]</scope>
    <source>
        <strain evidence="4">MUCL 33604</strain>
    </source>
</reference>
<evidence type="ECO:0000313" key="2">
    <source>
        <dbReference type="EMBL" id="KDQ50253.1"/>
    </source>
</evidence>
<keyword evidence="4" id="KW-1185">Reference proteome</keyword>
<reference evidence="2" key="2">
    <citation type="journal article" date="2014" name="Proc. Natl. Acad. Sci. U.S.A.">
        <title>Extensive sampling of basidiomycete genomes demonstrates inadequacy of the white rot/brown rot paradigm for wood decay fungi.</title>
        <authorList>
            <person name="Riley R."/>
            <person name="Salamov A.A."/>
            <person name="Brown D.W."/>
            <person name="Nagy L.G."/>
            <person name="Floudas D."/>
            <person name="Held B.W."/>
            <person name="Levasseur A."/>
            <person name="Lombard V."/>
            <person name="Morin E."/>
            <person name="Otillar R."/>
            <person name="Lindquist E.A."/>
            <person name="Sun H."/>
            <person name="LaButti K.M."/>
            <person name="Schmutz J."/>
            <person name="Jabbour D."/>
            <person name="Luo H."/>
            <person name="Baker S.E."/>
            <person name="Pisabarro A.G."/>
            <person name="Walton J.D."/>
            <person name="Blanchette R.A."/>
            <person name="Henrissat B."/>
            <person name="Martin F."/>
            <person name="Cullen D."/>
            <person name="Hibbett D.S."/>
            <person name="Grigoriev I.V."/>
        </authorList>
    </citation>
    <scope>NUCLEOTIDE SEQUENCE</scope>
    <source>
        <strain evidence="2">MUCL 33604</strain>
    </source>
</reference>
<gene>
    <name evidence="3" type="ORF">JAAARDRAFT_30197</name>
    <name evidence="2" type="ORF">JAAARDRAFT_42249</name>
</gene>
<dbReference type="Proteomes" id="UP000027265">
    <property type="component" value="Unassembled WGS sequence"/>
</dbReference>